<dbReference type="Proteomes" id="UP000004208">
    <property type="component" value="Unassembled WGS sequence"/>
</dbReference>
<proteinExistence type="predicted"/>
<evidence type="ECO:0000259" key="1">
    <source>
        <dbReference type="PROSITE" id="PS50995"/>
    </source>
</evidence>
<keyword evidence="3" id="KW-1185">Reference proteome</keyword>
<sequence>MGNMDANLNTRLSAHEAETWTRVWACHMKLPSTLDAQLKRDAGVTYFEFQALLNVAKAPKKSLRMTELADATMMSLSHLSRVVTRLEKKGLVSRTPDPNDGRSTFATLTPAGAKTVDAGLPGHVGEMRRIMFDNLSDYEMEVVSSALAKMAAALAESARPVVADSPLVGESSGLDAA</sequence>
<evidence type="ECO:0000313" key="2">
    <source>
        <dbReference type="EMBL" id="EFK54626.1"/>
    </source>
</evidence>
<name>D7WBZ7_9CORY</name>
<accession>D7WBZ7</accession>
<organism evidence="2 3">
    <name type="scientific">Corynebacterium genitalium ATCC 33030</name>
    <dbReference type="NCBI Taxonomy" id="585529"/>
    <lineage>
        <taxon>Bacteria</taxon>
        <taxon>Bacillati</taxon>
        <taxon>Actinomycetota</taxon>
        <taxon>Actinomycetes</taxon>
        <taxon>Mycobacteriales</taxon>
        <taxon>Corynebacteriaceae</taxon>
        <taxon>Corynebacterium</taxon>
    </lineage>
</organism>
<dbReference type="PRINTS" id="PR00598">
    <property type="entry name" value="HTHMARR"/>
</dbReference>
<dbReference type="EMBL" id="ACLJ02000002">
    <property type="protein sequence ID" value="EFK54626.1"/>
    <property type="molecule type" value="Genomic_DNA"/>
</dbReference>
<dbReference type="InterPro" id="IPR036390">
    <property type="entry name" value="WH_DNA-bd_sf"/>
</dbReference>
<dbReference type="SMART" id="SM00347">
    <property type="entry name" value="HTH_MARR"/>
    <property type="match status" value="1"/>
</dbReference>
<comment type="caution">
    <text evidence="2">The sequence shown here is derived from an EMBL/GenBank/DDBJ whole genome shotgun (WGS) entry which is preliminary data.</text>
</comment>
<protein>
    <submittedName>
        <fullName evidence="2">Transcriptional regulator, MarR family</fullName>
    </submittedName>
</protein>
<evidence type="ECO:0000313" key="3">
    <source>
        <dbReference type="Proteomes" id="UP000004208"/>
    </source>
</evidence>
<dbReference type="eggNOG" id="COG1846">
    <property type="taxonomic scope" value="Bacteria"/>
</dbReference>
<dbReference type="PROSITE" id="PS50995">
    <property type="entry name" value="HTH_MARR_2"/>
    <property type="match status" value="1"/>
</dbReference>
<dbReference type="GO" id="GO:0003700">
    <property type="term" value="F:DNA-binding transcription factor activity"/>
    <property type="evidence" value="ECO:0007669"/>
    <property type="project" value="InterPro"/>
</dbReference>
<dbReference type="PANTHER" id="PTHR33164:SF99">
    <property type="entry name" value="MARR FAMILY REGULATORY PROTEIN"/>
    <property type="match status" value="1"/>
</dbReference>
<dbReference type="AlphaFoldDB" id="D7WBZ7"/>
<dbReference type="Pfam" id="PF12802">
    <property type="entry name" value="MarR_2"/>
    <property type="match status" value="1"/>
</dbReference>
<gene>
    <name evidence="2" type="ORF">HMPREF0291_11006</name>
</gene>
<dbReference type="RefSeq" id="WP_005288940.1">
    <property type="nucleotide sequence ID" value="NZ_CM000961.1"/>
</dbReference>
<dbReference type="HOGENOM" id="CLU_083287_2_2_11"/>
<dbReference type="STRING" id="585529.HMPREF0291_11006"/>
<dbReference type="InterPro" id="IPR000835">
    <property type="entry name" value="HTH_MarR-typ"/>
</dbReference>
<dbReference type="GO" id="GO:0006950">
    <property type="term" value="P:response to stress"/>
    <property type="evidence" value="ECO:0007669"/>
    <property type="project" value="TreeGrafter"/>
</dbReference>
<dbReference type="InterPro" id="IPR039422">
    <property type="entry name" value="MarR/SlyA-like"/>
</dbReference>
<dbReference type="SUPFAM" id="SSF46785">
    <property type="entry name" value="Winged helix' DNA-binding domain"/>
    <property type="match status" value="1"/>
</dbReference>
<dbReference type="PANTHER" id="PTHR33164">
    <property type="entry name" value="TRANSCRIPTIONAL REGULATOR, MARR FAMILY"/>
    <property type="match status" value="1"/>
</dbReference>
<dbReference type="InterPro" id="IPR036388">
    <property type="entry name" value="WH-like_DNA-bd_sf"/>
</dbReference>
<dbReference type="Gene3D" id="1.10.10.10">
    <property type="entry name" value="Winged helix-like DNA-binding domain superfamily/Winged helix DNA-binding domain"/>
    <property type="match status" value="1"/>
</dbReference>
<reference evidence="2" key="1">
    <citation type="submission" date="2010-06" db="EMBL/GenBank/DDBJ databases">
        <authorList>
            <person name="Muzny D."/>
            <person name="Qin X."/>
            <person name="Buhay C."/>
            <person name="Dugan-Rocha S."/>
            <person name="Ding Y."/>
            <person name="Chen G."/>
            <person name="Hawes A."/>
            <person name="Holder M."/>
            <person name="Jhangiani S."/>
            <person name="Johnson A."/>
            <person name="Khan Z."/>
            <person name="Li Z."/>
            <person name="Liu W."/>
            <person name="Liu X."/>
            <person name="Perez L."/>
            <person name="Shen H."/>
            <person name="Wang Q."/>
            <person name="Watt J."/>
            <person name="Xi L."/>
            <person name="Xin Y."/>
            <person name="Zhou J."/>
            <person name="Deng J."/>
            <person name="Jiang H."/>
            <person name="Liu Y."/>
            <person name="Qu J."/>
            <person name="Song X.-Z."/>
            <person name="Zhang L."/>
            <person name="Villasana D."/>
            <person name="Johnson A."/>
            <person name="Liu J."/>
            <person name="Liyanage D."/>
            <person name="Lorensuhewa L."/>
            <person name="Robinson T."/>
            <person name="Song A."/>
            <person name="Song B.-B."/>
            <person name="Dinh H."/>
            <person name="Thornton R."/>
            <person name="Coyle M."/>
            <person name="Francisco L."/>
            <person name="Jackson L."/>
            <person name="Javaid M."/>
            <person name="Korchina V."/>
            <person name="Kovar C."/>
            <person name="Mata R."/>
            <person name="Mathew T."/>
            <person name="Ngo R."/>
            <person name="Nguyen L."/>
            <person name="Nguyen N."/>
            <person name="Okwuonu G."/>
            <person name="Ongeri F."/>
            <person name="Pham C."/>
            <person name="Simmons D."/>
            <person name="Wilczek-Boney K."/>
            <person name="Hale W."/>
            <person name="Jakkamsetti A."/>
            <person name="Pham P."/>
            <person name="Ruth R."/>
            <person name="San Lucas F."/>
            <person name="Warren J."/>
            <person name="Zhang J."/>
            <person name="Zhao Z."/>
            <person name="Zhou C."/>
            <person name="Zhu D."/>
            <person name="Lee S."/>
            <person name="Bess C."/>
            <person name="Blankenburg K."/>
            <person name="Forbes L."/>
            <person name="Fu Q."/>
            <person name="Gubbala S."/>
            <person name="Hirani K."/>
            <person name="Jayaseelan J.C."/>
            <person name="Lara F."/>
            <person name="Munidasa M."/>
            <person name="Palculict T."/>
            <person name="Patil S."/>
            <person name="Pu L.-L."/>
            <person name="Saada N."/>
            <person name="Tang L."/>
            <person name="Weissenberger G."/>
            <person name="Zhu Y."/>
            <person name="Hemphill L."/>
            <person name="Shang Y."/>
            <person name="Youmans B."/>
            <person name="Ayvaz T."/>
            <person name="Ross M."/>
            <person name="Santibanez J."/>
            <person name="Aqrawi P."/>
            <person name="Gross S."/>
            <person name="Joshi V."/>
            <person name="Fowler G."/>
            <person name="Nazareth L."/>
            <person name="Reid J."/>
            <person name="Worley K."/>
            <person name="Petrosino J."/>
            <person name="Highlander S."/>
            <person name="Gibbs R."/>
        </authorList>
    </citation>
    <scope>NUCLEOTIDE SEQUENCE [LARGE SCALE GENOMIC DNA]</scope>
    <source>
        <strain evidence="2">ATCC 33030</strain>
    </source>
</reference>
<feature type="domain" description="HTH marR-type" evidence="1">
    <location>
        <begin position="1"/>
        <end position="152"/>
    </location>
</feature>